<comment type="caution">
    <text evidence="6">The sequence shown here is derived from an EMBL/GenBank/DDBJ whole genome shotgun (WGS) entry which is preliminary data.</text>
</comment>
<dbReference type="STRING" id="1385514.N782_05290"/>
<evidence type="ECO:0000256" key="2">
    <source>
        <dbReference type="ARBA" id="ARBA00009184"/>
    </source>
</evidence>
<protein>
    <submittedName>
        <fullName evidence="6">2,3-diketo-5-methylthio-1-phosphopentane phosphatase</fullName>
    </submittedName>
</protein>
<dbReference type="EMBL" id="AVBF01000013">
    <property type="protein sequence ID" value="KGP73447.1"/>
    <property type="molecule type" value="Genomic_DNA"/>
</dbReference>
<dbReference type="InterPro" id="IPR050582">
    <property type="entry name" value="HAD-like_SerB"/>
</dbReference>
<dbReference type="InterPro" id="IPR006384">
    <property type="entry name" value="HAD_hydro_PyrdxlP_Pase-like"/>
</dbReference>
<dbReference type="eggNOG" id="COG4359">
    <property type="taxonomic scope" value="Bacteria"/>
</dbReference>
<evidence type="ECO:0000256" key="1">
    <source>
        <dbReference type="ARBA" id="ARBA00001946"/>
    </source>
</evidence>
<name>A0A0A2TCA9_9BACI</name>
<evidence type="ECO:0000313" key="6">
    <source>
        <dbReference type="EMBL" id="KGP73447.1"/>
    </source>
</evidence>
<dbReference type="GO" id="GO:0000287">
    <property type="term" value="F:magnesium ion binding"/>
    <property type="evidence" value="ECO:0007669"/>
    <property type="project" value="TreeGrafter"/>
</dbReference>
<comment type="similarity">
    <text evidence="2">Belongs to the HAD-like hydrolase superfamily. SerB family.</text>
</comment>
<dbReference type="NCBIfam" id="TIGR01489">
    <property type="entry name" value="DKMTPPase-SF"/>
    <property type="match status" value="1"/>
</dbReference>
<dbReference type="Gene3D" id="3.40.50.1000">
    <property type="entry name" value="HAD superfamily/HAD-like"/>
    <property type="match status" value="1"/>
</dbReference>
<sequence>MKKWAFVSDFDGTISNKDFYWVVIEKYFPEGEELFKKWKAGQMKDIDFLSTVFSSINQDEEQIIKDILDIPIDAYVPSLIHHVQQNGGDVYILSAGTDYYIHHILKKYDIQNVTVLSNEGYYHKQNVHMNIDPEHRHYSERYGIDKSKVIQELQTEYETVHFVGDSEPDSHPAVYADLTFAKDALQHILEAKNVPFIPVNDFTEVEKTLIQKGFIADV</sequence>
<dbReference type="AlphaFoldDB" id="A0A0A2TCA9"/>
<keyword evidence="7" id="KW-1185">Reference proteome</keyword>
<dbReference type="Pfam" id="PF06888">
    <property type="entry name" value="Put_Phosphatase"/>
    <property type="match status" value="1"/>
</dbReference>
<dbReference type="InterPro" id="IPR016965">
    <property type="entry name" value="Pase_PHOSPHO-typ"/>
</dbReference>
<dbReference type="Proteomes" id="UP000030147">
    <property type="component" value="Unassembled WGS sequence"/>
</dbReference>
<evidence type="ECO:0000313" key="7">
    <source>
        <dbReference type="Proteomes" id="UP000030147"/>
    </source>
</evidence>
<dbReference type="GO" id="GO:0005737">
    <property type="term" value="C:cytoplasm"/>
    <property type="evidence" value="ECO:0007669"/>
    <property type="project" value="TreeGrafter"/>
</dbReference>
<dbReference type="GO" id="GO:0006564">
    <property type="term" value="P:L-serine biosynthetic process"/>
    <property type="evidence" value="ECO:0007669"/>
    <property type="project" value="TreeGrafter"/>
</dbReference>
<comment type="cofactor">
    <cofactor evidence="1">
        <name>Mg(2+)</name>
        <dbReference type="ChEBI" id="CHEBI:18420"/>
    </cofactor>
</comment>
<evidence type="ECO:0000256" key="3">
    <source>
        <dbReference type="ARBA" id="ARBA00022723"/>
    </source>
</evidence>
<accession>A0A0A2TCA9</accession>
<reference evidence="6 7" key="1">
    <citation type="journal article" date="2015" name="Stand. Genomic Sci.">
        <title>High quality draft genome sequence of the moderately halophilic bacterium Pontibacillus yanchengensis Y32(T) and comparison among Pontibacillus genomes.</title>
        <authorList>
            <person name="Huang J."/>
            <person name="Qiao Z.X."/>
            <person name="Tang J.W."/>
            <person name="Wang G."/>
        </authorList>
    </citation>
    <scope>NUCLEOTIDE SEQUENCE [LARGE SCALE GENOMIC DNA]</scope>
    <source>
        <strain evidence="6 7">Y32</strain>
    </source>
</reference>
<evidence type="ECO:0000256" key="4">
    <source>
        <dbReference type="ARBA" id="ARBA00022801"/>
    </source>
</evidence>
<proteinExistence type="inferred from homology"/>
<dbReference type="PANTHER" id="PTHR43344:SF21">
    <property type="entry name" value="POLYOL PHOSPHATE PHOSPHATASE PYP1"/>
    <property type="match status" value="1"/>
</dbReference>
<dbReference type="SUPFAM" id="SSF56784">
    <property type="entry name" value="HAD-like"/>
    <property type="match status" value="1"/>
</dbReference>
<dbReference type="InterPro" id="IPR036412">
    <property type="entry name" value="HAD-like_sf"/>
</dbReference>
<dbReference type="Gene3D" id="3.90.1470.20">
    <property type="match status" value="1"/>
</dbReference>
<dbReference type="OrthoDB" id="9804940at2"/>
<dbReference type="NCBIfam" id="TIGR01488">
    <property type="entry name" value="HAD-SF-IB"/>
    <property type="match status" value="1"/>
</dbReference>
<keyword evidence="3" id="KW-0479">Metal-binding</keyword>
<organism evidence="6 7">
    <name type="scientific">Pontibacillus yanchengensis Y32</name>
    <dbReference type="NCBI Taxonomy" id="1385514"/>
    <lineage>
        <taxon>Bacteria</taxon>
        <taxon>Bacillati</taxon>
        <taxon>Bacillota</taxon>
        <taxon>Bacilli</taxon>
        <taxon>Bacillales</taxon>
        <taxon>Bacillaceae</taxon>
        <taxon>Pontibacillus</taxon>
    </lineage>
</organism>
<dbReference type="RefSeq" id="WP_036817740.1">
    <property type="nucleotide sequence ID" value="NZ_AVBF01000013.1"/>
</dbReference>
<keyword evidence="5" id="KW-0460">Magnesium</keyword>
<keyword evidence="4" id="KW-0378">Hydrolase</keyword>
<gene>
    <name evidence="6" type="ORF">N782_05290</name>
</gene>
<dbReference type="PANTHER" id="PTHR43344">
    <property type="entry name" value="PHOSPHOSERINE PHOSPHATASE"/>
    <property type="match status" value="1"/>
</dbReference>
<dbReference type="GO" id="GO:0036424">
    <property type="term" value="F:L-phosphoserine phosphatase activity"/>
    <property type="evidence" value="ECO:0007669"/>
    <property type="project" value="TreeGrafter"/>
</dbReference>
<evidence type="ECO:0000256" key="5">
    <source>
        <dbReference type="ARBA" id="ARBA00022842"/>
    </source>
</evidence>
<dbReference type="InterPro" id="IPR023214">
    <property type="entry name" value="HAD_sf"/>
</dbReference>